<feature type="binding site" description="covalent" evidence="6">
    <location>
        <position position="33"/>
    </location>
    <ligand>
        <name>heme c</name>
        <dbReference type="ChEBI" id="CHEBI:61717"/>
    </ligand>
</feature>
<sequence length="122" mass="14160">MRFSKNISILLILIISNISFAEDGKFLFKKYGCGSCHSPTERLAAPSFKEIRERYGKSKQAIDKVAKLIIKPNPSNWPGFAYMPPFNIPYEEARKLAEYVLIYSEKEKPNQTKFYDLESDHY</sequence>
<keyword evidence="1" id="KW-0813">Transport</keyword>
<evidence type="ECO:0000313" key="8">
    <source>
        <dbReference type="EMBL" id="EEP60008.1"/>
    </source>
</evidence>
<dbReference type="GO" id="GO:0009055">
    <property type="term" value="F:electron transfer activity"/>
    <property type="evidence" value="ECO:0007669"/>
    <property type="project" value="InterPro"/>
</dbReference>
<accession>C4FLP5</accession>
<evidence type="ECO:0000256" key="2">
    <source>
        <dbReference type="ARBA" id="ARBA00022617"/>
    </source>
</evidence>
<keyword evidence="2 6" id="KW-0349">Heme</keyword>
<dbReference type="SUPFAM" id="SSF46626">
    <property type="entry name" value="Cytochrome c"/>
    <property type="match status" value="1"/>
</dbReference>
<feature type="binding site" description="covalent" evidence="6">
    <location>
        <position position="37"/>
    </location>
    <ligand>
        <name>heme c</name>
        <dbReference type="ChEBI" id="CHEBI:61717"/>
    </ligand>
</feature>
<feature type="binding site" description="axial binding residue" evidence="6">
    <location>
        <position position="83"/>
    </location>
    <ligand>
        <name>heme c</name>
        <dbReference type="ChEBI" id="CHEBI:61717"/>
    </ligand>
    <ligandPart>
        <name>Fe</name>
        <dbReference type="ChEBI" id="CHEBI:18248"/>
    </ligandPart>
</feature>
<dbReference type="Pfam" id="PF00034">
    <property type="entry name" value="Cytochrom_C"/>
    <property type="match status" value="1"/>
</dbReference>
<dbReference type="InterPro" id="IPR002324">
    <property type="entry name" value="Cyt_c_ID"/>
</dbReference>
<dbReference type="PROSITE" id="PS51007">
    <property type="entry name" value="CYTC"/>
    <property type="match status" value="1"/>
</dbReference>
<comment type="caution">
    <text evidence="8">The sequence shown here is derived from an EMBL/GenBank/DDBJ whole genome shotgun (WGS) entry which is preliminary data.</text>
</comment>
<proteinExistence type="predicted"/>
<name>C4FLP5_9AQUI</name>
<evidence type="ECO:0000256" key="1">
    <source>
        <dbReference type="ARBA" id="ARBA00022448"/>
    </source>
</evidence>
<evidence type="ECO:0000256" key="4">
    <source>
        <dbReference type="ARBA" id="ARBA00022982"/>
    </source>
</evidence>
<evidence type="ECO:0000256" key="3">
    <source>
        <dbReference type="ARBA" id="ARBA00022723"/>
    </source>
</evidence>
<dbReference type="InterPro" id="IPR036909">
    <property type="entry name" value="Cyt_c-like_dom_sf"/>
</dbReference>
<evidence type="ECO:0000256" key="5">
    <source>
        <dbReference type="ARBA" id="ARBA00023004"/>
    </source>
</evidence>
<dbReference type="GO" id="GO:0020037">
    <property type="term" value="F:heme binding"/>
    <property type="evidence" value="ECO:0007669"/>
    <property type="project" value="InterPro"/>
</dbReference>
<keyword evidence="9" id="KW-1185">Reference proteome</keyword>
<dbReference type="OrthoDB" id="9811281at2"/>
<keyword evidence="5 6" id="KW-0408">Iron</keyword>
<keyword evidence="4" id="KW-0249">Electron transport</keyword>
<evidence type="ECO:0000259" key="7">
    <source>
        <dbReference type="PROSITE" id="PS51007"/>
    </source>
</evidence>
<evidence type="ECO:0000313" key="9">
    <source>
        <dbReference type="Proteomes" id="UP000005540"/>
    </source>
</evidence>
<dbReference type="PRINTS" id="PR00606">
    <property type="entry name" value="CYTCHROMECID"/>
</dbReference>
<comment type="PTM">
    <text evidence="6">Binds 1 heme c group covalently per subunit.</text>
</comment>
<dbReference type="Proteomes" id="UP000005540">
    <property type="component" value="Unassembled WGS sequence"/>
</dbReference>
<feature type="domain" description="Cytochrome c" evidence="7">
    <location>
        <begin position="19"/>
        <end position="104"/>
    </location>
</feature>
<keyword evidence="3 6" id="KW-0479">Metal-binding</keyword>
<dbReference type="AlphaFoldDB" id="C4FLP5"/>
<dbReference type="Gene3D" id="1.10.760.10">
    <property type="entry name" value="Cytochrome c-like domain"/>
    <property type="match status" value="1"/>
</dbReference>
<protein>
    <submittedName>
        <fullName evidence="8">Cytochrome c-551</fullName>
    </submittedName>
</protein>
<evidence type="ECO:0000256" key="6">
    <source>
        <dbReference type="PIRSR" id="PIRSR602324-1"/>
    </source>
</evidence>
<dbReference type="RefSeq" id="WP_007547888.1">
    <property type="nucleotide sequence ID" value="NZ_ABZS01000170.1"/>
</dbReference>
<gene>
    <name evidence="8" type="ORF">SULYE_1498</name>
</gene>
<dbReference type="GO" id="GO:0005506">
    <property type="term" value="F:iron ion binding"/>
    <property type="evidence" value="ECO:0007669"/>
    <property type="project" value="InterPro"/>
</dbReference>
<dbReference type="EMBL" id="ABZS01000170">
    <property type="protein sequence ID" value="EEP60008.1"/>
    <property type="molecule type" value="Genomic_DNA"/>
</dbReference>
<reference evidence="8 9" key="1">
    <citation type="submission" date="2009-04" db="EMBL/GenBank/DDBJ databases">
        <authorList>
            <person name="Reysenbach A.-L."/>
            <person name="Heidelberg J.F."/>
            <person name="Nelson W.C."/>
        </authorList>
    </citation>
    <scope>NUCLEOTIDE SEQUENCE [LARGE SCALE GENOMIC DNA]</scope>
    <source>
        <strain evidence="8 9">SS-5</strain>
    </source>
</reference>
<organism evidence="8 9">
    <name type="scientific">Sulfurihydrogenibium yellowstonense SS-5</name>
    <dbReference type="NCBI Taxonomy" id="432331"/>
    <lineage>
        <taxon>Bacteria</taxon>
        <taxon>Pseudomonadati</taxon>
        <taxon>Aquificota</taxon>
        <taxon>Aquificia</taxon>
        <taxon>Aquificales</taxon>
        <taxon>Hydrogenothermaceae</taxon>
        <taxon>Sulfurihydrogenibium</taxon>
    </lineage>
</organism>
<dbReference type="InterPro" id="IPR009056">
    <property type="entry name" value="Cyt_c-like_dom"/>
</dbReference>